<sequence>MMIRAPKSNLILGLVMVIFAAILLSLWIPLDTQTGLIEKIRRQVVIGDALAPTVAALFLLVGGGLLVVVDRTADGQPKPSLRGLGFTASLIAVICISLVVMRHAGPLSVWLINTLHGDTLEYRLLRDSAPWKYIGYLLGGTLMISGMIALVEGRIRIRAVLVALLAVLIMIALYDLPFKDLLLPPNGDV</sequence>
<accession>A0ABZ2XNQ0</accession>
<gene>
    <name evidence="2" type="ORF">QEZ52_13935</name>
</gene>
<evidence type="ECO:0000256" key="1">
    <source>
        <dbReference type="SAM" id="Phobius"/>
    </source>
</evidence>
<organism evidence="2 3">
    <name type="scientific">Aliisedimentitalea scapharcae</name>
    <dbReference type="NCBI Taxonomy" id="1524259"/>
    <lineage>
        <taxon>Bacteria</taxon>
        <taxon>Pseudomonadati</taxon>
        <taxon>Pseudomonadota</taxon>
        <taxon>Alphaproteobacteria</taxon>
        <taxon>Rhodobacterales</taxon>
        <taxon>Roseobacteraceae</taxon>
        <taxon>Aliisedimentitalea</taxon>
    </lineage>
</organism>
<keyword evidence="3" id="KW-1185">Reference proteome</keyword>
<evidence type="ECO:0008006" key="4">
    <source>
        <dbReference type="Google" id="ProtNLM"/>
    </source>
</evidence>
<keyword evidence="1" id="KW-0472">Membrane</keyword>
<protein>
    <recommendedName>
        <fullName evidence="4">Tripartite tricarboxylate transporter TctB family protein</fullName>
    </recommendedName>
</protein>
<reference evidence="2 3" key="1">
    <citation type="submission" date="2023-04" db="EMBL/GenBank/DDBJ databases">
        <title>Complete genome sequence of Alisedimentitalea scapharcae.</title>
        <authorList>
            <person name="Rong J.-C."/>
            <person name="Yi M.-L."/>
            <person name="Zhao Q."/>
        </authorList>
    </citation>
    <scope>NUCLEOTIDE SEQUENCE [LARGE SCALE GENOMIC DNA]</scope>
    <source>
        <strain evidence="2 3">KCTC 42119</strain>
    </source>
</reference>
<feature type="transmembrane region" description="Helical" evidence="1">
    <location>
        <begin position="158"/>
        <end position="176"/>
    </location>
</feature>
<feature type="transmembrane region" description="Helical" evidence="1">
    <location>
        <begin position="50"/>
        <end position="69"/>
    </location>
</feature>
<keyword evidence="1" id="KW-1133">Transmembrane helix</keyword>
<feature type="transmembrane region" description="Helical" evidence="1">
    <location>
        <begin position="133"/>
        <end position="151"/>
    </location>
</feature>
<dbReference type="EMBL" id="CP123584">
    <property type="protein sequence ID" value="WZK87701.1"/>
    <property type="molecule type" value="Genomic_DNA"/>
</dbReference>
<feature type="transmembrane region" description="Helical" evidence="1">
    <location>
        <begin position="81"/>
        <end position="101"/>
    </location>
</feature>
<feature type="transmembrane region" description="Helical" evidence="1">
    <location>
        <begin position="12"/>
        <end position="30"/>
    </location>
</feature>
<dbReference type="Proteomes" id="UP001623232">
    <property type="component" value="Chromosome"/>
</dbReference>
<proteinExistence type="predicted"/>
<dbReference type="RefSeq" id="WP_406644988.1">
    <property type="nucleotide sequence ID" value="NZ_CP123584.1"/>
</dbReference>
<evidence type="ECO:0000313" key="2">
    <source>
        <dbReference type="EMBL" id="WZK87701.1"/>
    </source>
</evidence>
<name>A0ABZ2XNQ0_9RHOB</name>
<keyword evidence="1" id="KW-0812">Transmembrane</keyword>
<evidence type="ECO:0000313" key="3">
    <source>
        <dbReference type="Proteomes" id="UP001623232"/>
    </source>
</evidence>